<reference evidence="2" key="1">
    <citation type="submission" date="2020-12" db="EMBL/GenBank/DDBJ databases">
        <title>WGS assembly of Carya illinoinensis cv. Pawnee.</title>
        <authorList>
            <person name="Platts A."/>
            <person name="Shu S."/>
            <person name="Wright S."/>
            <person name="Barry K."/>
            <person name="Edger P."/>
            <person name="Pires J.C."/>
            <person name="Schmutz J."/>
        </authorList>
    </citation>
    <scope>NUCLEOTIDE SEQUENCE</scope>
    <source>
        <tissue evidence="2">Leaf</tissue>
    </source>
</reference>
<accession>A0A8T1QMZ4</accession>
<dbReference type="EMBL" id="CM031813">
    <property type="protein sequence ID" value="KAG6655484.1"/>
    <property type="molecule type" value="Genomic_DNA"/>
</dbReference>
<proteinExistence type="predicted"/>
<gene>
    <name evidence="2" type="ORF">CIPAW_05G220100</name>
</gene>
<comment type="caution">
    <text evidence="2">The sequence shown here is derived from an EMBL/GenBank/DDBJ whole genome shotgun (WGS) entry which is preliminary data.</text>
</comment>
<keyword evidence="3" id="KW-1185">Reference proteome</keyword>
<feature type="region of interest" description="Disordered" evidence="1">
    <location>
        <begin position="53"/>
        <end position="99"/>
    </location>
</feature>
<name>A0A8T1QMZ4_CARIL</name>
<protein>
    <submittedName>
        <fullName evidence="2">Uncharacterized protein</fullName>
    </submittedName>
</protein>
<sequence>MQLLSTSKIIINAALQNQCWRQHLEWSQIANCGEWNATPTCRWDQVMVETLGGRAGAGRQSDDKAVGKRAGTGTDLQNPAKQEEKQKKKGRNQSFALLRDSRGAFRGEICMSYQSTITKLPVGIIPHFN</sequence>
<evidence type="ECO:0000313" key="3">
    <source>
        <dbReference type="Proteomes" id="UP000811609"/>
    </source>
</evidence>
<evidence type="ECO:0000313" key="2">
    <source>
        <dbReference type="EMBL" id="KAG6655484.1"/>
    </source>
</evidence>
<evidence type="ECO:0000256" key="1">
    <source>
        <dbReference type="SAM" id="MobiDB-lite"/>
    </source>
</evidence>
<dbReference type="Proteomes" id="UP000811609">
    <property type="component" value="Chromosome 5"/>
</dbReference>
<dbReference type="AlphaFoldDB" id="A0A8T1QMZ4"/>
<organism evidence="2 3">
    <name type="scientific">Carya illinoinensis</name>
    <name type="common">Pecan</name>
    <dbReference type="NCBI Taxonomy" id="32201"/>
    <lineage>
        <taxon>Eukaryota</taxon>
        <taxon>Viridiplantae</taxon>
        <taxon>Streptophyta</taxon>
        <taxon>Embryophyta</taxon>
        <taxon>Tracheophyta</taxon>
        <taxon>Spermatophyta</taxon>
        <taxon>Magnoliopsida</taxon>
        <taxon>eudicotyledons</taxon>
        <taxon>Gunneridae</taxon>
        <taxon>Pentapetalae</taxon>
        <taxon>rosids</taxon>
        <taxon>fabids</taxon>
        <taxon>Fagales</taxon>
        <taxon>Juglandaceae</taxon>
        <taxon>Carya</taxon>
    </lineage>
</organism>